<comment type="caution">
    <text evidence="1">The sequence shown here is derived from an EMBL/GenBank/DDBJ whole genome shotgun (WGS) entry which is preliminary data.</text>
</comment>
<dbReference type="AlphaFoldDB" id="A0A7X1NTZ1"/>
<sequence length="138" mass="14878">MTDPAPTFAPGQRWAYRTRPGEEGSTLVVLRRETVGGEALLHIQLQGLRIPSPLTESGLTTSIGHLPIREAEVRQSVTELLEEGVPADGGGYETWRAAHARGEAGFFTLPVSQIVTLMEEAVRDAAAGQGGLFRKSNR</sequence>
<keyword evidence="2" id="KW-1185">Reference proteome</keyword>
<accession>A0A7X1NTZ1</accession>
<gene>
    <name evidence="1" type="ORF">F8S09_01535</name>
</gene>
<dbReference type="Proteomes" id="UP000484842">
    <property type="component" value="Unassembled WGS sequence"/>
</dbReference>
<name>A0A7X1NTZ1_9DEIO</name>
<dbReference type="EMBL" id="WBSL01000001">
    <property type="protein sequence ID" value="MPY65376.1"/>
    <property type="molecule type" value="Genomic_DNA"/>
</dbReference>
<reference evidence="1 2" key="1">
    <citation type="submission" date="2019-10" db="EMBL/GenBank/DDBJ databases">
        <title>Deinococcus sp. isolated from soil.</title>
        <authorList>
            <person name="Li Y."/>
            <person name="Wang J."/>
        </authorList>
    </citation>
    <scope>NUCLEOTIDE SEQUENCE [LARGE SCALE GENOMIC DNA]</scope>
    <source>
        <strain evidence="1 2">SDU3-2</strain>
    </source>
</reference>
<protein>
    <submittedName>
        <fullName evidence="1">Uncharacterized protein</fullName>
    </submittedName>
</protein>
<dbReference type="RefSeq" id="WP_152868342.1">
    <property type="nucleotide sequence ID" value="NZ_WBSL01000001.1"/>
</dbReference>
<evidence type="ECO:0000313" key="1">
    <source>
        <dbReference type="EMBL" id="MPY65376.1"/>
    </source>
</evidence>
<proteinExistence type="predicted"/>
<organism evidence="1 2">
    <name type="scientific">Deinococcus terrestris</name>
    <dbReference type="NCBI Taxonomy" id="2651870"/>
    <lineage>
        <taxon>Bacteria</taxon>
        <taxon>Thermotogati</taxon>
        <taxon>Deinococcota</taxon>
        <taxon>Deinococci</taxon>
        <taxon>Deinococcales</taxon>
        <taxon>Deinococcaceae</taxon>
        <taxon>Deinococcus</taxon>
    </lineage>
</organism>
<evidence type="ECO:0000313" key="2">
    <source>
        <dbReference type="Proteomes" id="UP000484842"/>
    </source>
</evidence>